<evidence type="ECO:0000313" key="9">
    <source>
        <dbReference type="EMBL" id="CAF1471752.1"/>
    </source>
</evidence>
<comment type="similarity">
    <text evidence="1 7">Belongs to the Arg-specific ADP-ribosyltransferase family.</text>
</comment>
<evidence type="ECO:0000256" key="2">
    <source>
        <dbReference type="ARBA" id="ARBA00022676"/>
    </source>
</evidence>
<dbReference type="SMART" id="SM00698">
    <property type="entry name" value="MORN"/>
    <property type="match status" value="7"/>
</dbReference>
<evidence type="ECO:0000256" key="8">
    <source>
        <dbReference type="SAM" id="MobiDB-lite"/>
    </source>
</evidence>
<dbReference type="GO" id="GO:0016779">
    <property type="term" value="F:nucleotidyltransferase activity"/>
    <property type="evidence" value="ECO:0007669"/>
    <property type="project" value="UniProtKB-KW"/>
</dbReference>
<proteinExistence type="inferred from homology"/>
<dbReference type="PROSITE" id="PS51996">
    <property type="entry name" value="TR_MART"/>
    <property type="match status" value="1"/>
</dbReference>
<dbReference type="EC" id="2.4.2.31" evidence="7"/>
<keyword evidence="3 7" id="KW-0808">Transferase</keyword>
<dbReference type="Pfam" id="PF02493">
    <property type="entry name" value="MORN"/>
    <property type="match status" value="7"/>
</dbReference>
<keyword evidence="7" id="KW-0520">NAD</keyword>
<protein>
    <recommendedName>
        <fullName evidence="7">NAD(P)(+)--arginine ADP-ribosyltransferase</fullName>
        <ecNumber evidence="7">2.4.2.31</ecNumber>
    </recommendedName>
    <alternativeName>
        <fullName evidence="7">Mono(ADP-ribosyl)transferase</fullName>
    </alternativeName>
</protein>
<evidence type="ECO:0000256" key="7">
    <source>
        <dbReference type="RuleBase" id="RU361228"/>
    </source>
</evidence>
<keyword evidence="2 7" id="KW-0328">Glycosyltransferase</keyword>
<feature type="compositionally biased region" description="Basic and acidic residues" evidence="8">
    <location>
        <begin position="8"/>
        <end position="20"/>
    </location>
</feature>
<comment type="caution">
    <text evidence="9">The sequence shown here is derived from an EMBL/GenBank/DDBJ whole genome shotgun (WGS) entry which is preliminary data.</text>
</comment>
<dbReference type="GO" id="GO:0106274">
    <property type="term" value="F:NAD+-protein-arginine ADP-ribosyltransferase activity"/>
    <property type="evidence" value="ECO:0007669"/>
    <property type="project" value="UniProtKB-EC"/>
</dbReference>
<reference evidence="9" key="1">
    <citation type="submission" date="2021-02" db="EMBL/GenBank/DDBJ databases">
        <authorList>
            <person name="Nowell W R."/>
        </authorList>
    </citation>
    <scope>NUCLEOTIDE SEQUENCE</scope>
</reference>
<organism evidence="9 10">
    <name type="scientific">Adineta ricciae</name>
    <name type="common">Rotifer</name>
    <dbReference type="NCBI Taxonomy" id="249248"/>
    <lineage>
        <taxon>Eukaryota</taxon>
        <taxon>Metazoa</taxon>
        <taxon>Spiralia</taxon>
        <taxon>Gnathifera</taxon>
        <taxon>Rotifera</taxon>
        <taxon>Eurotatoria</taxon>
        <taxon>Bdelloidea</taxon>
        <taxon>Adinetida</taxon>
        <taxon>Adinetidae</taxon>
        <taxon>Adineta</taxon>
    </lineage>
</organism>
<dbReference type="Gene3D" id="3.90.176.10">
    <property type="entry name" value="Toxin ADP-ribosyltransferase, Chain A, domain 1"/>
    <property type="match status" value="1"/>
</dbReference>
<dbReference type="SUPFAM" id="SSF56399">
    <property type="entry name" value="ADP-ribosylation"/>
    <property type="match status" value="1"/>
</dbReference>
<dbReference type="Proteomes" id="UP000663828">
    <property type="component" value="Unassembled WGS sequence"/>
</dbReference>
<keyword evidence="5" id="KW-0677">Repeat</keyword>
<dbReference type="PANTHER" id="PTHR23084">
    <property type="entry name" value="PHOSPHATIDYLINOSITOL-4-PHOSPHATE 5-KINASE RELATED"/>
    <property type="match status" value="1"/>
</dbReference>
<evidence type="ECO:0000256" key="4">
    <source>
        <dbReference type="ARBA" id="ARBA00022695"/>
    </source>
</evidence>
<evidence type="ECO:0000256" key="6">
    <source>
        <dbReference type="ARBA" id="ARBA00047597"/>
    </source>
</evidence>
<dbReference type="Pfam" id="PF01129">
    <property type="entry name" value="ART"/>
    <property type="match status" value="1"/>
</dbReference>
<dbReference type="AlphaFoldDB" id="A0A815R3Q7"/>
<dbReference type="InterPro" id="IPR000768">
    <property type="entry name" value="ART"/>
</dbReference>
<evidence type="ECO:0000256" key="5">
    <source>
        <dbReference type="ARBA" id="ARBA00022737"/>
    </source>
</evidence>
<comment type="catalytic activity">
    <reaction evidence="6 7">
        <text>L-arginyl-[protein] + NAD(+) = N(omega)-(ADP-D-ribosyl)-L-arginyl-[protein] + nicotinamide + H(+)</text>
        <dbReference type="Rhea" id="RHEA:19149"/>
        <dbReference type="Rhea" id="RHEA-COMP:10532"/>
        <dbReference type="Rhea" id="RHEA-COMP:15087"/>
        <dbReference type="ChEBI" id="CHEBI:15378"/>
        <dbReference type="ChEBI" id="CHEBI:17154"/>
        <dbReference type="ChEBI" id="CHEBI:29965"/>
        <dbReference type="ChEBI" id="CHEBI:57540"/>
        <dbReference type="ChEBI" id="CHEBI:142554"/>
        <dbReference type="EC" id="2.4.2.31"/>
    </reaction>
</comment>
<feature type="region of interest" description="Disordered" evidence="8">
    <location>
        <begin position="1"/>
        <end position="22"/>
    </location>
</feature>
<gene>
    <name evidence="9" type="ORF">XAT740_LOCUS38022</name>
</gene>
<dbReference type="Gene3D" id="2.20.110.10">
    <property type="entry name" value="Histone H3 K4-specific methyltransferase SET7/9 N-terminal domain"/>
    <property type="match status" value="3"/>
</dbReference>
<keyword evidence="7" id="KW-0521">NADP</keyword>
<dbReference type="PANTHER" id="PTHR23084:SF263">
    <property type="entry name" value="MORN REPEAT-CONTAINING PROTEIN 1"/>
    <property type="match status" value="1"/>
</dbReference>
<evidence type="ECO:0000313" key="10">
    <source>
        <dbReference type="Proteomes" id="UP000663828"/>
    </source>
</evidence>
<accession>A0A815R3Q7</accession>
<dbReference type="SUPFAM" id="SSF82185">
    <property type="entry name" value="Histone H3 K4-specific methyltransferase SET7/9 N-terminal domain"/>
    <property type="match status" value="2"/>
</dbReference>
<sequence>MSTTSLDGENRREQSLEKENIPQQTYTIRRTKYMSRFIQEYYNEREPSFYHYYRKQPLLPLEIALESLVLSVGGLHQHVKTAETKRHHFSQYKLTDDESAAIYLYTSEWGEQSLHNLLNQAITSDRYSIIVPWFGFLKLLNTALEKLPSVKGVVFRAIRKDIANKLYENREISWWNFSSCSYSSSFIRQLINENLCLCSIEVLNGKNVRNFTPNTSEDEVLLCPGTQLLLKDVIIDSYTNSCSLLFLKEICPDISETSQSVDKSVPSQRLLPRNDISIHGFSFEMLRSLLLSVDRDNKHEDNGVISTIKFMTGDIYEVTRVNGETGRFGKYTSADGMVYKGYEAENRATGKGVWICSNGDRYEGNFELGRMQKFGILYRAGGYVYEGNWIGGRPYGHGKSMWPNGTCYEGSHEKGKPNGAGRFYSNDGDEYEGDHVDGKAQGWGKRRWKNGDCYDGKFDNDRKHGFGTYIYKNGSTYTGVWFNDRMSGKGMFVWTSGSRYDGAFSNGKMHGYGRLTFADGRRKLGYWKNGKYVGKRSSQ</sequence>
<evidence type="ECO:0000256" key="1">
    <source>
        <dbReference type="ARBA" id="ARBA00009558"/>
    </source>
</evidence>
<name>A0A815R3Q7_ADIRI</name>
<keyword evidence="10" id="KW-1185">Reference proteome</keyword>
<dbReference type="EMBL" id="CAJNOR010004060">
    <property type="protein sequence ID" value="CAF1471752.1"/>
    <property type="molecule type" value="Genomic_DNA"/>
</dbReference>
<evidence type="ECO:0000256" key="3">
    <source>
        <dbReference type="ARBA" id="ARBA00022679"/>
    </source>
</evidence>
<dbReference type="InterPro" id="IPR003409">
    <property type="entry name" value="MORN"/>
</dbReference>
<keyword evidence="4" id="KW-0548">Nucleotidyltransferase</keyword>